<dbReference type="Pfam" id="PF25023">
    <property type="entry name" value="TEN_YD-shell"/>
    <property type="match status" value="1"/>
</dbReference>
<keyword evidence="3" id="KW-0732">Signal</keyword>
<feature type="region of interest" description="Disordered" evidence="2">
    <location>
        <begin position="493"/>
        <end position="515"/>
    </location>
</feature>
<evidence type="ECO:0000256" key="3">
    <source>
        <dbReference type="SAM" id="SignalP"/>
    </source>
</evidence>
<name>A0AAE3NF45_RALSL</name>
<evidence type="ECO:0000313" key="5">
    <source>
        <dbReference type="EMBL" id="MDB0520965.1"/>
    </source>
</evidence>
<dbReference type="PANTHER" id="PTHR32305:SF15">
    <property type="entry name" value="PROTEIN RHSA-RELATED"/>
    <property type="match status" value="1"/>
</dbReference>
<dbReference type="InterPro" id="IPR006530">
    <property type="entry name" value="YD"/>
</dbReference>
<organism evidence="5 6">
    <name type="scientific">Ralstonia solanacearum</name>
    <name type="common">Pseudomonas solanacearum</name>
    <dbReference type="NCBI Taxonomy" id="305"/>
    <lineage>
        <taxon>Bacteria</taxon>
        <taxon>Pseudomonadati</taxon>
        <taxon>Pseudomonadota</taxon>
        <taxon>Betaproteobacteria</taxon>
        <taxon>Burkholderiales</taxon>
        <taxon>Burkholderiaceae</taxon>
        <taxon>Ralstonia</taxon>
        <taxon>Ralstonia solanacearum species complex</taxon>
    </lineage>
</organism>
<dbReference type="NCBIfam" id="TIGR01643">
    <property type="entry name" value="YD_repeat_2x"/>
    <property type="match status" value="4"/>
</dbReference>
<gene>
    <name evidence="5" type="ORF">LBW55_04995</name>
</gene>
<keyword evidence="1" id="KW-0677">Repeat</keyword>
<evidence type="ECO:0000256" key="2">
    <source>
        <dbReference type="SAM" id="MobiDB-lite"/>
    </source>
</evidence>
<protein>
    <submittedName>
        <fullName evidence="5">RHS repeat protein</fullName>
    </submittedName>
</protein>
<feature type="domain" description="Teneurin-like YD-shell" evidence="4">
    <location>
        <begin position="207"/>
        <end position="374"/>
    </location>
</feature>
<dbReference type="InterPro" id="IPR050708">
    <property type="entry name" value="T6SS_VgrG/RHS"/>
</dbReference>
<accession>A0AAE3NF45</accession>
<reference evidence="5" key="1">
    <citation type="submission" date="2021-09" db="EMBL/GenBank/DDBJ databases">
        <title>Genomic analysis of Ralstonia spp.</title>
        <authorList>
            <person name="Aburjaile F."/>
            <person name="Ariute J.C."/>
            <person name="Pais A.K.L."/>
            <person name="Albuquerque G.M.R."/>
            <person name="Silva A.M.F."/>
            <person name="Brenig B."/>
            <person name="Azevedo V."/>
            <person name="Matiuzzi M."/>
            <person name="Ramos R."/>
            <person name="Goes-Neto A."/>
            <person name="Soares S."/>
            <person name="Iseppon A.M.B."/>
            <person name="Souza E."/>
            <person name="Gama M."/>
        </authorList>
    </citation>
    <scope>NUCLEOTIDE SEQUENCE</scope>
    <source>
        <strain evidence="5">B4</strain>
    </source>
</reference>
<comment type="caution">
    <text evidence="5">The sequence shown here is derived from an EMBL/GenBank/DDBJ whole genome shotgun (WGS) entry which is preliminary data.</text>
</comment>
<dbReference type="Gene3D" id="2.180.10.10">
    <property type="entry name" value="RHS repeat-associated core"/>
    <property type="match status" value="2"/>
</dbReference>
<dbReference type="AlphaFoldDB" id="A0AAE3NF45"/>
<dbReference type="Proteomes" id="UP001143674">
    <property type="component" value="Unassembled WGS sequence"/>
</dbReference>
<dbReference type="EMBL" id="JAIVEX010000002">
    <property type="protein sequence ID" value="MDB0520965.1"/>
    <property type="molecule type" value="Genomic_DNA"/>
</dbReference>
<proteinExistence type="predicted"/>
<dbReference type="InterPro" id="IPR031325">
    <property type="entry name" value="RHS_repeat"/>
</dbReference>
<evidence type="ECO:0000313" key="6">
    <source>
        <dbReference type="Proteomes" id="UP001143674"/>
    </source>
</evidence>
<sequence length="709" mass="75998">MKRFVLRHLSVAVLGLSLAPGAWAAYWKYGTYTGLTPLDVAKAFVAEENADPRSNWRGRGVVNECIQQGTTSYACPITMYGDWLMTAPVTRVDDCPSGYTLQPEGTCQLRPPVQACPVGNPIIPGVGTKTHIEPNAGGSADVPITLAYRSFNDYGVGAIGAGRWLINWQPSLDTSLVGSATPQVTALRDDGLAFLYAKSGMIWKTPGTQDTLQSVTDATGKITSWQYTVADTGAVESYDGNGKLQSVRKRNGRTTTLVYNTSGRLTMVTAPNGRSVSFAYDTSGRVASVTAPDGAVTKYGYNGAGMLSSVTRPDGSVRQYLYENSGFATALTGIIDENGSRYATYTYDGQGRAITSEHAGGADRYQFQYGDNYQTTVTDPTGKTSVYSFLKQNGVLLPTSISAPCGLCGSTRKSSNYDANNNLVQETDYNGTVTTHVYDSQKREIQRVDGAGTASARTTTTEWHKIWNLPLRIASPTRLETYSYDSNGNLTSYSETPTADSDGSQGFSAATTGPARTTNWTYTADGLVATSSGPRTDVATSTTYVYRTADDTSTPPQYRKGDLYQIVDPLGHATTINQYDASGRPLQMTDANGIVTAFTYSNRGWLTSQAITPAGGAGQTTNYGYDAVGQLTKMTLSDGSNVSFSYDGAHRLTGAADSQGNSIAYTLDAMGNRTQEQIKDPNGNLARQVTRVFDSMKRPLQITLGTPSK</sequence>
<feature type="signal peptide" evidence="3">
    <location>
        <begin position="1"/>
        <end position="24"/>
    </location>
</feature>
<feature type="chain" id="PRO_5042137227" evidence="3">
    <location>
        <begin position="25"/>
        <end position="709"/>
    </location>
</feature>
<evidence type="ECO:0000259" key="4">
    <source>
        <dbReference type="Pfam" id="PF25023"/>
    </source>
</evidence>
<dbReference type="InterPro" id="IPR056823">
    <property type="entry name" value="TEN-like_YD-shell"/>
</dbReference>
<evidence type="ECO:0000256" key="1">
    <source>
        <dbReference type="ARBA" id="ARBA00022737"/>
    </source>
</evidence>
<dbReference type="Pfam" id="PF05593">
    <property type="entry name" value="RHS_repeat"/>
    <property type="match status" value="3"/>
</dbReference>
<dbReference type="PANTHER" id="PTHR32305">
    <property type="match status" value="1"/>
</dbReference>